<evidence type="ECO:0000259" key="6">
    <source>
        <dbReference type="PROSITE" id="PS51918"/>
    </source>
</evidence>
<dbReference type="SUPFAM" id="SSF102114">
    <property type="entry name" value="Radical SAM enzymes"/>
    <property type="match status" value="1"/>
</dbReference>
<dbReference type="Gene3D" id="3.20.20.70">
    <property type="entry name" value="Aldolase class I"/>
    <property type="match status" value="1"/>
</dbReference>
<organism evidence="7 8">
    <name type="scientific">Plebeiibacterium marinum</name>
    <dbReference type="NCBI Taxonomy" id="2992111"/>
    <lineage>
        <taxon>Bacteria</taxon>
        <taxon>Pseudomonadati</taxon>
        <taxon>Bacteroidota</taxon>
        <taxon>Bacteroidia</taxon>
        <taxon>Marinilabiliales</taxon>
        <taxon>Marinilabiliaceae</taxon>
        <taxon>Plebeiibacterium</taxon>
    </lineage>
</organism>
<dbReference type="GO" id="GO:0051536">
    <property type="term" value="F:iron-sulfur cluster binding"/>
    <property type="evidence" value="ECO:0007669"/>
    <property type="project" value="UniProtKB-KW"/>
</dbReference>
<dbReference type="Proteomes" id="UP001207408">
    <property type="component" value="Unassembled WGS sequence"/>
</dbReference>
<keyword evidence="5" id="KW-0411">Iron-sulfur</keyword>
<dbReference type="InterPro" id="IPR007197">
    <property type="entry name" value="rSAM"/>
</dbReference>
<proteinExistence type="predicted"/>
<dbReference type="AlphaFoldDB" id="A0AAE3SJL1"/>
<dbReference type="PANTHER" id="PTHR43524:SF1">
    <property type="entry name" value="RADICAL SAM SUPERFAMILY PROTEIN"/>
    <property type="match status" value="1"/>
</dbReference>
<comment type="caution">
    <text evidence="7">The sequence shown here is derived from an EMBL/GenBank/DDBJ whole genome shotgun (WGS) entry which is preliminary data.</text>
</comment>
<keyword evidence="4" id="KW-0408">Iron</keyword>
<dbReference type="SFLD" id="SFLDG01067">
    <property type="entry name" value="SPASM/twitch_domain_containing"/>
    <property type="match status" value="1"/>
</dbReference>
<comment type="cofactor">
    <cofactor evidence="1">
        <name>[4Fe-4S] cluster</name>
        <dbReference type="ChEBI" id="CHEBI:49883"/>
    </cofactor>
</comment>
<dbReference type="InterPro" id="IPR013785">
    <property type="entry name" value="Aldolase_TIM"/>
</dbReference>
<dbReference type="GO" id="GO:0046872">
    <property type="term" value="F:metal ion binding"/>
    <property type="evidence" value="ECO:0007669"/>
    <property type="project" value="UniProtKB-KW"/>
</dbReference>
<protein>
    <submittedName>
        <fullName evidence="7">Radical SAM protein</fullName>
    </submittedName>
</protein>
<dbReference type="PROSITE" id="PS51918">
    <property type="entry name" value="RADICAL_SAM"/>
    <property type="match status" value="1"/>
</dbReference>
<dbReference type="GO" id="GO:0003824">
    <property type="term" value="F:catalytic activity"/>
    <property type="evidence" value="ECO:0007669"/>
    <property type="project" value="InterPro"/>
</dbReference>
<evidence type="ECO:0000256" key="5">
    <source>
        <dbReference type="ARBA" id="ARBA00023014"/>
    </source>
</evidence>
<dbReference type="CDD" id="cd01335">
    <property type="entry name" value="Radical_SAM"/>
    <property type="match status" value="1"/>
</dbReference>
<dbReference type="PANTHER" id="PTHR43524">
    <property type="entry name" value="RADICAL SAM SUPERFAMILY PROTEIN"/>
    <property type="match status" value="1"/>
</dbReference>
<name>A0AAE3SJL1_9BACT</name>
<accession>A0AAE3SJL1</accession>
<dbReference type="SFLD" id="SFLDS00029">
    <property type="entry name" value="Radical_SAM"/>
    <property type="match status" value="1"/>
</dbReference>
<evidence type="ECO:0000256" key="3">
    <source>
        <dbReference type="ARBA" id="ARBA00022723"/>
    </source>
</evidence>
<evidence type="ECO:0000313" key="7">
    <source>
        <dbReference type="EMBL" id="MCW3805508.1"/>
    </source>
</evidence>
<keyword evidence="8" id="KW-1185">Reference proteome</keyword>
<evidence type="ECO:0000256" key="2">
    <source>
        <dbReference type="ARBA" id="ARBA00022691"/>
    </source>
</evidence>
<keyword evidence="2" id="KW-0949">S-adenosyl-L-methionine</keyword>
<evidence type="ECO:0000256" key="1">
    <source>
        <dbReference type="ARBA" id="ARBA00001966"/>
    </source>
</evidence>
<feature type="domain" description="Radical SAM core" evidence="6">
    <location>
        <begin position="50"/>
        <end position="262"/>
    </location>
</feature>
<evidence type="ECO:0000256" key="4">
    <source>
        <dbReference type="ARBA" id="ARBA00023004"/>
    </source>
</evidence>
<dbReference type="RefSeq" id="WP_301198879.1">
    <property type="nucleotide sequence ID" value="NZ_JAPDPI010000012.1"/>
</dbReference>
<dbReference type="EMBL" id="JAPDPI010000012">
    <property type="protein sequence ID" value="MCW3805508.1"/>
    <property type="molecule type" value="Genomic_DNA"/>
</dbReference>
<gene>
    <name evidence="7" type="ORF">OM074_07695</name>
</gene>
<sequence>MTINQYIANIKTAMRVPLECSPRLVWKFAYNFGWRNLKNINQFEKRQAKGEPFFPAFIMISVTESCNLTCSGCWVTPGGKKALTPKQIDGIITESKKKGSYFFGILGGEPLLYKGLFEIIEKHSDCYFQLFTNGMLITEEVAFRMKKLGNITPLISIEGLKEESDQRRGKNDVFDKTLSGVRACKKAKLIFGAAASICKSNYPDLVNREYINLLAKEGIHYLWYYIYRPVGPHPNMENALNEDEIYALRKFIVEQRKDAPLFIIETYWDAYGNALCPAATGMSHHISPGGAVEFCPPIQMAREFINEDSSNLVEVFEQSEFLADLRKQTAQNSRGCIILEDPGRLAQLLEKHNTVDTTTRNTVLKEYKNMVPVAGHDQRGREIPEQNVFYKLMKKKYFFGFGAYG</sequence>
<keyword evidence="3" id="KW-0479">Metal-binding</keyword>
<dbReference type="InterPro" id="IPR058240">
    <property type="entry name" value="rSAM_sf"/>
</dbReference>
<reference evidence="7" key="1">
    <citation type="submission" date="2022-10" db="EMBL/GenBank/DDBJ databases">
        <authorList>
            <person name="Yu W.X."/>
        </authorList>
    </citation>
    <scope>NUCLEOTIDE SEQUENCE</scope>
    <source>
        <strain evidence="7">D04</strain>
    </source>
</reference>
<dbReference type="Pfam" id="PF04055">
    <property type="entry name" value="Radical_SAM"/>
    <property type="match status" value="1"/>
</dbReference>
<evidence type="ECO:0000313" key="8">
    <source>
        <dbReference type="Proteomes" id="UP001207408"/>
    </source>
</evidence>